<evidence type="ECO:0000256" key="1">
    <source>
        <dbReference type="ARBA" id="ARBA00005695"/>
    </source>
</evidence>
<accession>A0ABS5XTX3</accession>
<feature type="chain" id="PRO_5046352113" evidence="4">
    <location>
        <begin position="30"/>
        <end position="512"/>
    </location>
</feature>
<name>A0ABS5XTX3_9MICO</name>
<feature type="domain" description="Solute-binding protein family 5" evidence="5">
    <location>
        <begin position="85"/>
        <end position="437"/>
    </location>
</feature>
<evidence type="ECO:0000256" key="2">
    <source>
        <dbReference type="ARBA" id="ARBA00022448"/>
    </source>
</evidence>
<dbReference type="PIRSF" id="PIRSF002741">
    <property type="entry name" value="MppA"/>
    <property type="match status" value="1"/>
</dbReference>
<gene>
    <name evidence="6" type="ORF">J0P97_00620</name>
</gene>
<evidence type="ECO:0000313" key="7">
    <source>
        <dbReference type="Proteomes" id="UP000740605"/>
    </source>
</evidence>
<evidence type="ECO:0000256" key="3">
    <source>
        <dbReference type="ARBA" id="ARBA00022729"/>
    </source>
</evidence>
<comment type="caution">
    <text evidence="6">The sequence shown here is derived from an EMBL/GenBank/DDBJ whole genome shotgun (WGS) entry which is preliminary data.</text>
</comment>
<dbReference type="Gene3D" id="3.40.190.10">
    <property type="entry name" value="Periplasmic binding protein-like II"/>
    <property type="match status" value="1"/>
</dbReference>
<sequence>MTHRSSRIRRMLGAAAALTGAALVLSACAGGSDAGSTSAPQNLTIGVVAEPEKSPDPIIDGSLAGYNIYYNLFDQLTVLDADGAIQPSLATSWTPNDDFTQWTFTLRDDVKFQDGEPLTAADVVFTYETVLHTPDSDNLGYMDMLESVSAPDDHTVVFDLDSSFSPWPSITTAQSIVPEKVYTALGSEGFAAAPVGSGPFSFVSWNRGVDYVLKRNDDYWGGAPKIDTLTFQTVSDEEARLNGVISGSLDVALISPNQVTSAEGSGVDVRSRAANGTTFLGINSTAGPLADERIRQAVWHAIDREALVKTVLSGRAVANDQIIAANVAGYVSDATGPGYDPAAAKALLTAAGYTGEAIPLEYATSGRIPMSAEVAQAIAGYLEAVGITVTLSGMDQSTLSSRIYSTVDMKGLYLNTWAPSTMDGDMPATNLFAGGQNDYAKSPETAALVAKQRTVAGDDRIAVFRALAEANFQGAYIVPLFTPEADYAVSPKVTWTPRVDGLFDLSDAAFTG</sequence>
<evidence type="ECO:0000259" key="5">
    <source>
        <dbReference type="Pfam" id="PF00496"/>
    </source>
</evidence>
<comment type="similarity">
    <text evidence="1">Belongs to the bacterial solute-binding protein 5 family.</text>
</comment>
<evidence type="ECO:0000313" key="6">
    <source>
        <dbReference type="EMBL" id="MBT8796578.1"/>
    </source>
</evidence>
<feature type="signal peptide" evidence="4">
    <location>
        <begin position="1"/>
        <end position="29"/>
    </location>
</feature>
<dbReference type="PROSITE" id="PS51257">
    <property type="entry name" value="PROKAR_LIPOPROTEIN"/>
    <property type="match status" value="1"/>
</dbReference>
<dbReference type="Proteomes" id="UP000740605">
    <property type="component" value="Unassembled WGS sequence"/>
</dbReference>
<dbReference type="EMBL" id="JAFLHG010000001">
    <property type="protein sequence ID" value="MBT8796578.1"/>
    <property type="molecule type" value="Genomic_DNA"/>
</dbReference>
<dbReference type="PANTHER" id="PTHR30290:SF9">
    <property type="entry name" value="OLIGOPEPTIDE-BINDING PROTEIN APPA"/>
    <property type="match status" value="1"/>
</dbReference>
<keyword evidence="2" id="KW-0813">Transport</keyword>
<evidence type="ECO:0000256" key="4">
    <source>
        <dbReference type="SAM" id="SignalP"/>
    </source>
</evidence>
<dbReference type="InterPro" id="IPR039424">
    <property type="entry name" value="SBP_5"/>
</dbReference>
<dbReference type="PANTHER" id="PTHR30290">
    <property type="entry name" value="PERIPLASMIC BINDING COMPONENT OF ABC TRANSPORTER"/>
    <property type="match status" value="1"/>
</dbReference>
<organism evidence="6 7">
    <name type="scientific">Microbacterium flavum</name>
    <dbReference type="NCBI Taxonomy" id="415216"/>
    <lineage>
        <taxon>Bacteria</taxon>
        <taxon>Bacillati</taxon>
        <taxon>Actinomycetota</taxon>
        <taxon>Actinomycetes</taxon>
        <taxon>Micrococcales</taxon>
        <taxon>Microbacteriaceae</taxon>
        <taxon>Microbacterium</taxon>
    </lineage>
</organism>
<dbReference type="RefSeq" id="WP_215485838.1">
    <property type="nucleotide sequence ID" value="NZ_BAAAPJ010000001.1"/>
</dbReference>
<reference evidence="6 7" key="1">
    <citation type="submission" date="2021-03" db="EMBL/GenBank/DDBJ databases">
        <title>Microbacterium pauli sp. nov., isolated from microfiltered milk.</title>
        <authorList>
            <person name="Bellassi P."/>
            <person name="Fontana A."/>
            <person name="Callegari M.L."/>
            <person name="Lorenzo M."/>
            <person name="Cappa F."/>
        </authorList>
    </citation>
    <scope>NUCLEOTIDE SEQUENCE [LARGE SCALE GENOMIC DNA]</scope>
    <source>
        <strain evidence="6 7">DSM 18909</strain>
    </source>
</reference>
<dbReference type="Gene3D" id="3.10.105.10">
    <property type="entry name" value="Dipeptide-binding Protein, Domain 3"/>
    <property type="match status" value="1"/>
</dbReference>
<dbReference type="InterPro" id="IPR000914">
    <property type="entry name" value="SBP_5_dom"/>
</dbReference>
<dbReference type="Pfam" id="PF00496">
    <property type="entry name" value="SBP_bac_5"/>
    <property type="match status" value="1"/>
</dbReference>
<dbReference type="CDD" id="cd00995">
    <property type="entry name" value="PBP2_NikA_DppA_OppA_like"/>
    <property type="match status" value="1"/>
</dbReference>
<keyword evidence="3 4" id="KW-0732">Signal</keyword>
<protein>
    <submittedName>
        <fullName evidence="6">ABC transporter substrate-binding protein</fullName>
    </submittedName>
</protein>
<dbReference type="InterPro" id="IPR030678">
    <property type="entry name" value="Peptide/Ni-bd"/>
</dbReference>
<proteinExistence type="inferred from homology"/>
<dbReference type="SUPFAM" id="SSF53850">
    <property type="entry name" value="Periplasmic binding protein-like II"/>
    <property type="match status" value="1"/>
</dbReference>
<keyword evidence="7" id="KW-1185">Reference proteome</keyword>